<evidence type="ECO:0000256" key="13">
    <source>
        <dbReference type="SAM" id="Coils"/>
    </source>
</evidence>
<dbReference type="PROSITE" id="PS50113">
    <property type="entry name" value="PAC"/>
    <property type="match status" value="1"/>
</dbReference>
<dbReference type="Gene3D" id="1.20.120.160">
    <property type="entry name" value="HPT domain"/>
    <property type="match status" value="1"/>
</dbReference>
<dbReference type="CDD" id="cd00130">
    <property type="entry name" value="PAS"/>
    <property type="match status" value="1"/>
</dbReference>
<dbReference type="Gene3D" id="2.10.70.100">
    <property type="match status" value="1"/>
</dbReference>
<name>A0ABQ0C6X0_9PROT</name>
<dbReference type="EC" id="2.7.13.3" evidence="3"/>
<keyword evidence="19" id="KW-0808">Transferase</keyword>
<evidence type="ECO:0000256" key="8">
    <source>
        <dbReference type="ARBA" id="ARBA00022840"/>
    </source>
</evidence>
<feature type="domain" description="HPt" evidence="18">
    <location>
        <begin position="789"/>
        <end position="880"/>
    </location>
</feature>
<dbReference type="InterPro" id="IPR000700">
    <property type="entry name" value="PAS-assoc_C"/>
</dbReference>
<dbReference type="Gene3D" id="3.30.450.20">
    <property type="entry name" value="PAS domain"/>
    <property type="match status" value="1"/>
</dbReference>
<dbReference type="SUPFAM" id="SSF47384">
    <property type="entry name" value="Homodimeric domain of signal transducing histidine kinase"/>
    <property type="match status" value="1"/>
</dbReference>
<dbReference type="PROSITE" id="PS50109">
    <property type="entry name" value="HIS_KIN"/>
    <property type="match status" value="1"/>
</dbReference>
<evidence type="ECO:0000313" key="20">
    <source>
        <dbReference type="Proteomes" id="UP001628193"/>
    </source>
</evidence>
<dbReference type="InterPro" id="IPR003661">
    <property type="entry name" value="HisK_dim/P_dom"/>
</dbReference>
<evidence type="ECO:0000313" key="19">
    <source>
        <dbReference type="EMBL" id="GAB0056627.1"/>
    </source>
</evidence>
<accession>A0ABQ0C6X0</accession>
<protein>
    <recommendedName>
        <fullName evidence="3">histidine kinase</fullName>
        <ecNumber evidence="3">2.7.13.3</ecNumber>
    </recommendedName>
</protein>
<keyword evidence="8" id="KW-0067">ATP-binding</keyword>
<keyword evidence="10" id="KW-0902">Two-component regulatory system</keyword>
<dbReference type="GO" id="GO:0004673">
    <property type="term" value="F:protein histidine kinase activity"/>
    <property type="evidence" value="ECO:0007669"/>
    <property type="project" value="UniProtKB-EC"/>
</dbReference>
<dbReference type="InterPro" id="IPR005467">
    <property type="entry name" value="His_kinase_dom"/>
</dbReference>
<feature type="domain" description="PAC" evidence="17">
    <location>
        <begin position="443"/>
        <end position="495"/>
    </location>
</feature>
<evidence type="ECO:0000256" key="6">
    <source>
        <dbReference type="ARBA" id="ARBA00022692"/>
    </source>
</evidence>
<dbReference type="PRINTS" id="PR00344">
    <property type="entry name" value="BCTRLSENSOR"/>
</dbReference>
<comment type="catalytic activity">
    <reaction evidence="1">
        <text>ATP + protein L-histidine = ADP + protein N-phospho-L-histidine.</text>
        <dbReference type="EC" id="2.7.13.3"/>
    </reaction>
</comment>
<dbReference type="InterPro" id="IPR008207">
    <property type="entry name" value="Sig_transdc_His_kin_Hpt_dom"/>
</dbReference>
<keyword evidence="4" id="KW-1003">Cell membrane</keyword>
<evidence type="ECO:0000259" key="18">
    <source>
        <dbReference type="PROSITE" id="PS50894"/>
    </source>
</evidence>
<dbReference type="InterPro" id="IPR003594">
    <property type="entry name" value="HATPase_dom"/>
</dbReference>
<dbReference type="SUPFAM" id="SSF55785">
    <property type="entry name" value="PYP-like sensor domain (PAS domain)"/>
    <property type="match status" value="1"/>
</dbReference>
<feature type="transmembrane region" description="Helical" evidence="14">
    <location>
        <begin position="17"/>
        <end position="38"/>
    </location>
</feature>
<reference evidence="19 20" key="1">
    <citation type="submission" date="2024-09" db="EMBL/GenBank/DDBJ databases">
        <title>Draft genome sequence of Candidatus Magnetaquicoccaceae bacterium FCR-1.</title>
        <authorList>
            <person name="Shimoshige H."/>
            <person name="Shimamura S."/>
            <person name="Taoka A."/>
            <person name="Kobayashi H."/>
            <person name="Maekawa T."/>
        </authorList>
    </citation>
    <scope>NUCLEOTIDE SEQUENCE [LARGE SCALE GENOMIC DNA]</scope>
    <source>
        <strain evidence="19 20">FCR-1</strain>
    </source>
</reference>
<evidence type="ECO:0000259" key="16">
    <source>
        <dbReference type="PROSITE" id="PS50112"/>
    </source>
</evidence>
<dbReference type="SUPFAM" id="SSF47226">
    <property type="entry name" value="Histidine-containing phosphotransfer domain, HPT domain"/>
    <property type="match status" value="1"/>
</dbReference>
<dbReference type="InterPro" id="IPR035965">
    <property type="entry name" value="PAS-like_dom_sf"/>
</dbReference>
<evidence type="ECO:0000256" key="9">
    <source>
        <dbReference type="ARBA" id="ARBA00022989"/>
    </source>
</evidence>
<keyword evidence="7" id="KW-0547">Nucleotide-binding</keyword>
<dbReference type="InterPro" id="IPR004358">
    <property type="entry name" value="Sig_transdc_His_kin-like_C"/>
</dbReference>
<keyword evidence="9 14" id="KW-1133">Transmembrane helix</keyword>
<keyword evidence="5 12" id="KW-0597">Phosphoprotein</keyword>
<feature type="coiled-coil region" evidence="13">
    <location>
        <begin position="329"/>
        <end position="363"/>
    </location>
</feature>
<evidence type="ECO:0000259" key="15">
    <source>
        <dbReference type="PROSITE" id="PS50109"/>
    </source>
</evidence>
<proteinExistence type="predicted"/>
<dbReference type="Pfam" id="PF02518">
    <property type="entry name" value="HATPase_c"/>
    <property type="match status" value="1"/>
</dbReference>
<dbReference type="PANTHER" id="PTHR45339:SF1">
    <property type="entry name" value="HYBRID SIGNAL TRANSDUCTION HISTIDINE KINASE J"/>
    <property type="match status" value="1"/>
</dbReference>
<dbReference type="PANTHER" id="PTHR45339">
    <property type="entry name" value="HYBRID SIGNAL TRANSDUCTION HISTIDINE KINASE J"/>
    <property type="match status" value="1"/>
</dbReference>
<keyword evidence="13" id="KW-0175">Coiled coil</keyword>
<evidence type="ECO:0000256" key="10">
    <source>
        <dbReference type="ARBA" id="ARBA00023012"/>
    </source>
</evidence>
<sequence length="976" mass="108563">MNPQAPSVPHGRLRRRYILQFSSFVGAALVLVLGLLQADMVHSLRARSVTSLEARGLELFERVETRIGFLRQNLEQFARNPLVINALVEGTSRDAHLAQLVRNFASGRHIVAFFLVNFDGAPLLLQREEAPPNPDPAVIRHALSWTRPAPLIDPGGRYLILSHPLESHHAIQGAMIVHVDFAGLLSEIVPGDRSVRHAVLLGDRVLYQTQATISTDRIELTLSPPPGSAILTRLGLRQRLTVDKSVLRAPIYESIANATLLGLALVIVSMLLAFRLGAKTADPILMLCRRVRLATEDGTTAITPVGTGDELEELAAIFEERTRALWAIRMELENRVLERTETLERLNSELEKEVLERTRVEVETRRHLELLDQAQRIAHLGSWEWDLPAGMVQWSTELFRILGLRPHALLPSHKRFLAAVHVDDRKRVNDVMETAIRGDALEFEQEFRIVGADGQARFVFGNARIDRDDKGEPVRVTGTVLDITPRKMLEDELRRAKEQAEEASRIKGEFLANMSHEIRTPMNAIIGFSHLCLRTALTTRQRDYLQKLYLSANGMLRMINDILDFSDIEEGKLQIERIGFDLEELLVGLDSLMSVKAMEKSLAFKVEPRVELPLQLVGDAVRLRQVLLNLTNNAIKFTDQGEVVVSVEVAEEDASEMMLRFAIRDTGIGMPPEQLSIIFDKFQQGDASSTRRHGGTGLGLAVSRSLVELMGGSVGVESTPGVGSRFVFTVRCGKPLPVETLPDGEDSLLLCDGSMSTEEGTAAEVEARGTLPTLPGINTRAGLRGMGGDVTLYRRVMNKFVITQSDAARLMGSLLEAREWLELERVAHTLKGGAATIGAMDLSHAALQIEHGARDRIGRKSLRQLLSVAERHLEKVLLTIGAAFPEPRRETKPGDIPDRAFDPAELVALLAQARELLRNFDVSSEAVIRALEPWARDKESREGWQGMIRHLEVYDYDKCLELLSQWAARVGVTLEP</sequence>
<dbReference type="SMART" id="SM00388">
    <property type="entry name" value="HisKA"/>
    <property type="match status" value="1"/>
</dbReference>
<evidence type="ECO:0000256" key="11">
    <source>
        <dbReference type="ARBA" id="ARBA00023136"/>
    </source>
</evidence>
<keyword evidence="20" id="KW-1185">Reference proteome</keyword>
<dbReference type="PROSITE" id="PS50112">
    <property type="entry name" value="PAS"/>
    <property type="match status" value="1"/>
</dbReference>
<dbReference type="InterPro" id="IPR036641">
    <property type="entry name" value="HPT_dom_sf"/>
</dbReference>
<dbReference type="InterPro" id="IPR036097">
    <property type="entry name" value="HisK_dim/P_sf"/>
</dbReference>
<evidence type="ECO:0000256" key="4">
    <source>
        <dbReference type="ARBA" id="ARBA00022475"/>
    </source>
</evidence>
<evidence type="ECO:0000256" key="5">
    <source>
        <dbReference type="ARBA" id="ARBA00022553"/>
    </source>
</evidence>
<dbReference type="Pfam" id="PF00512">
    <property type="entry name" value="HisKA"/>
    <property type="match status" value="1"/>
</dbReference>
<dbReference type="Gene3D" id="1.10.287.130">
    <property type="match status" value="1"/>
</dbReference>
<evidence type="ECO:0000259" key="17">
    <source>
        <dbReference type="PROSITE" id="PS50113"/>
    </source>
</evidence>
<comment type="subcellular location">
    <subcellularLocation>
        <location evidence="2">Cell membrane</location>
        <topology evidence="2">Multi-pass membrane protein</topology>
    </subcellularLocation>
</comment>
<dbReference type="CDD" id="cd00088">
    <property type="entry name" value="HPT"/>
    <property type="match status" value="1"/>
</dbReference>
<dbReference type="InterPro" id="IPR013655">
    <property type="entry name" value="PAS_fold_3"/>
</dbReference>
<evidence type="ECO:0000256" key="7">
    <source>
        <dbReference type="ARBA" id="ARBA00022741"/>
    </source>
</evidence>
<dbReference type="RefSeq" id="WP_420904351.1">
    <property type="nucleotide sequence ID" value="NZ_BAAFGK010000004.1"/>
</dbReference>
<evidence type="ECO:0000256" key="3">
    <source>
        <dbReference type="ARBA" id="ARBA00012438"/>
    </source>
</evidence>
<dbReference type="InterPro" id="IPR036890">
    <property type="entry name" value="HATPase_C_sf"/>
</dbReference>
<evidence type="ECO:0000256" key="2">
    <source>
        <dbReference type="ARBA" id="ARBA00004651"/>
    </source>
</evidence>
<evidence type="ECO:0000256" key="14">
    <source>
        <dbReference type="SAM" id="Phobius"/>
    </source>
</evidence>
<dbReference type="Gene3D" id="3.30.565.10">
    <property type="entry name" value="Histidine kinase-like ATPase, C-terminal domain"/>
    <property type="match status" value="1"/>
</dbReference>
<dbReference type="Pfam" id="PF01627">
    <property type="entry name" value="Hpt"/>
    <property type="match status" value="1"/>
</dbReference>
<keyword evidence="11 14" id="KW-0472">Membrane</keyword>
<dbReference type="NCBIfam" id="TIGR00229">
    <property type="entry name" value="sensory_box"/>
    <property type="match status" value="1"/>
</dbReference>
<gene>
    <name evidence="19" type="primary">rcsC_22</name>
    <name evidence="19" type="ORF">SIID45300_00935</name>
</gene>
<dbReference type="InterPro" id="IPR000014">
    <property type="entry name" value="PAS"/>
</dbReference>
<dbReference type="Pfam" id="PF08447">
    <property type="entry name" value="PAS_3"/>
    <property type="match status" value="1"/>
</dbReference>
<dbReference type="PROSITE" id="PS50894">
    <property type="entry name" value="HPT"/>
    <property type="match status" value="1"/>
</dbReference>
<comment type="caution">
    <text evidence="19">The sequence shown here is derived from an EMBL/GenBank/DDBJ whole genome shotgun (WGS) entry which is preliminary data.</text>
</comment>
<dbReference type="Proteomes" id="UP001628193">
    <property type="component" value="Unassembled WGS sequence"/>
</dbReference>
<evidence type="ECO:0000256" key="1">
    <source>
        <dbReference type="ARBA" id="ARBA00000085"/>
    </source>
</evidence>
<dbReference type="CDD" id="cd00082">
    <property type="entry name" value="HisKA"/>
    <property type="match status" value="1"/>
</dbReference>
<keyword evidence="19" id="KW-0418">Kinase</keyword>
<feature type="modified residue" description="Phosphohistidine" evidence="12">
    <location>
        <position position="828"/>
    </location>
</feature>
<evidence type="ECO:0000256" key="12">
    <source>
        <dbReference type="PROSITE-ProRule" id="PRU00110"/>
    </source>
</evidence>
<dbReference type="EMBL" id="BAAFGK010000004">
    <property type="protein sequence ID" value="GAB0056627.1"/>
    <property type="molecule type" value="Genomic_DNA"/>
</dbReference>
<feature type="domain" description="PAS" evidence="16">
    <location>
        <begin position="386"/>
        <end position="439"/>
    </location>
</feature>
<dbReference type="CDD" id="cd16922">
    <property type="entry name" value="HATPase_EvgS-ArcB-TorS-like"/>
    <property type="match status" value="1"/>
</dbReference>
<feature type="domain" description="Histidine kinase" evidence="15">
    <location>
        <begin position="513"/>
        <end position="734"/>
    </location>
</feature>
<dbReference type="SMART" id="SM00387">
    <property type="entry name" value="HATPase_c"/>
    <property type="match status" value="1"/>
</dbReference>
<dbReference type="SUPFAM" id="SSF55874">
    <property type="entry name" value="ATPase domain of HSP90 chaperone/DNA topoisomerase II/histidine kinase"/>
    <property type="match status" value="1"/>
</dbReference>
<organism evidence="19 20">
    <name type="scientific">Candidatus Magnetaquiglobus chichijimensis</name>
    <dbReference type="NCBI Taxonomy" id="3141448"/>
    <lineage>
        <taxon>Bacteria</taxon>
        <taxon>Pseudomonadati</taxon>
        <taxon>Pseudomonadota</taxon>
        <taxon>Magnetococcia</taxon>
        <taxon>Magnetococcales</taxon>
        <taxon>Candidatus Magnetaquicoccaceae</taxon>
        <taxon>Candidatus Magnetaquiglobus</taxon>
    </lineage>
</organism>
<keyword evidence="6 14" id="KW-0812">Transmembrane</keyword>